<keyword evidence="1" id="KW-0812">Transmembrane</keyword>
<keyword evidence="1" id="KW-0472">Membrane</keyword>
<dbReference type="Proteomes" id="UP000019116">
    <property type="component" value="Chromosome 5D"/>
</dbReference>
<dbReference type="OMA" id="ISTEHYR"/>
<keyword evidence="3" id="KW-1185">Reference proteome</keyword>
<reference evidence="2" key="2">
    <citation type="submission" date="2018-10" db="UniProtKB">
        <authorList>
            <consortium name="EnsemblPlants"/>
        </authorList>
    </citation>
    <scope>IDENTIFICATION</scope>
</reference>
<reference evidence="2" key="1">
    <citation type="submission" date="2018-08" db="EMBL/GenBank/DDBJ databases">
        <authorList>
            <person name="Rossello M."/>
        </authorList>
    </citation>
    <scope>NUCLEOTIDE SEQUENCE [LARGE SCALE GENOMIC DNA]</scope>
    <source>
        <strain evidence="2">cv. Chinese Spring</strain>
    </source>
</reference>
<dbReference type="Gramene" id="TraesRN5D0101101000.1">
    <property type="protein sequence ID" value="TraesRN5D0101101000.1"/>
    <property type="gene ID" value="TraesRN5D0101101000"/>
</dbReference>
<feature type="transmembrane region" description="Helical" evidence="1">
    <location>
        <begin position="6"/>
        <end position="28"/>
    </location>
</feature>
<dbReference type="EnsemblPlants" id="TraesCS5D02G484600.1">
    <property type="protein sequence ID" value="TraesCS5D02G484600.1"/>
    <property type="gene ID" value="TraesCS5D02G484600"/>
</dbReference>
<dbReference type="Gramene" id="TraesCS5D03G1065500.1">
    <property type="protein sequence ID" value="TraesCS5D03G1065500.1.CDS"/>
    <property type="gene ID" value="TraesCS5D03G1065500"/>
</dbReference>
<evidence type="ECO:0000256" key="1">
    <source>
        <dbReference type="SAM" id="Phobius"/>
    </source>
</evidence>
<organism evidence="2">
    <name type="scientific">Triticum aestivum</name>
    <name type="common">Wheat</name>
    <dbReference type="NCBI Taxonomy" id="4565"/>
    <lineage>
        <taxon>Eukaryota</taxon>
        <taxon>Viridiplantae</taxon>
        <taxon>Streptophyta</taxon>
        <taxon>Embryophyta</taxon>
        <taxon>Tracheophyta</taxon>
        <taxon>Spermatophyta</taxon>
        <taxon>Magnoliopsida</taxon>
        <taxon>Liliopsida</taxon>
        <taxon>Poales</taxon>
        <taxon>Poaceae</taxon>
        <taxon>BOP clade</taxon>
        <taxon>Pooideae</taxon>
        <taxon>Triticodae</taxon>
        <taxon>Triticeae</taxon>
        <taxon>Triticinae</taxon>
        <taxon>Triticum</taxon>
    </lineage>
</organism>
<accession>A0A3B6MZC9</accession>
<evidence type="ECO:0000313" key="2">
    <source>
        <dbReference type="EnsemblPlants" id="TraesCS5D02G484600.1"/>
    </source>
</evidence>
<evidence type="ECO:0000313" key="3">
    <source>
        <dbReference type="Proteomes" id="UP000019116"/>
    </source>
</evidence>
<dbReference type="Gramene" id="TraesCS5D02G484600.1">
    <property type="protein sequence ID" value="TraesCS5D02G484600.1"/>
    <property type="gene ID" value="TraesCS5D02G484600"/>
</dbReference>
<name>A0A3B6MZC9_WHEAT</name>
<protein>
    <submittedName>
        <fullName evidence="2">Uncharacterized protein</fullName>
    </submittedName>
</protein>
<proteinExistence type="predicted"/>
<keyword evidence="1" id="KW-1133">Transmembrane helix</keyword>
<dbReference type="AlphaFoldDB" id="A0A3B6MZC9"/>
<sequence>MHTSALAMVTFFPILAFLSMMQFLACVLNRSILPDPNRNLSFGQLVASFHVSFIEISTEHYRILKKWRTTFAVVEGYNGSLFLFMIFASKRPNLEVYVGAYPRTDSNDTVLYPAFI</sequence>